<evidence type="ECO:0000313" key="12">
    <source>
        <dbReference type="Proteomes" id="UP000054248"/>
    </source>
</evidence>
<keyword evidence="5" id="KW-0498">Mitosis</keyword>
<organism evidence="11 12">
    <name type="scientific">Tulasnella calospora MUT 4182</name>
    <dbReference type="NCBI Taxonomy" id="1051891"/>
    <lineage>
        <taxon>Eukaryota</taxon>
        <taxon>Fungi</taxon>
        <taxon>Dikarya</taxon>
        <taxon>Basidiomycota</taxon>
        <taxon>Agaricomycotina</taxon>
        <taxon>Agaricomycetes</taxon>
        <taxon>Cantharellales</taxon>
        <taxon>Tulasnellaceae</taxon>
        <taxon>Tulasnella</taxon>
    </lineage>
</organism>
<evidence type="ECO:0000256" key="9">
    <source>
        <dbReference type="ARBA" id="ARBA00023328"/>
    </source>
</evidence>
<evidence type="ECO:0000256" key="3">
    <source>
        <dbReference type="ARBA" id="ARBA00022454"/>
    </source>
</evidence>
<proteinExistence type="predicted"/>
<keyword evidence="12" id="KW-1185">Reference proteome</keyword>
<name>A0A0C3QH80_9AGAM</name>
<dbReference type="GO" id="GO:0005634">
    <property type="term" value="C:nucleus"/>
    <property type="evidence" value="ECO:0007669"/>
    <property type="project" value="UniProtKB-SubCell"/>
</dbReference>
<evidence type="ECO:0000256" key="10">
    <source>
        <dbReference type="SAM" id="Coils"/>
    </source>
</evidence>
<keyword evidence="6" id="KW-0995">Kinetochore</keyword>
<keyword evidence="3" id="KW-0158">Chromosome</keyword>
<dbReference type="Pfam" id="PF03980">
    <property type="entry name" value="Nnf1"/>
    <property type="match status" value="1"/>
</dbReference>
<comment type="subcellular location">
    <subcellularLocation>
        <location evidence="2">Chromosome</location>
        <location evidence="2">Centromere</location>
        <location evidence="2">Kinetochore</location>
    </subcellularLocation>
    <subcellularLocation>
        <location evidence="1">Nucleus</location>
    </subcellularLocation>
</comment>
<dbReference type="EMBL" id="KN823034">
    <property type="protein sequence ID" value="KIO25831.1"/>
    <property type="molecule type" value="Genomic_DNA"/>
</dbReference>
<keyword evidence="4" id="KW-0132">Cell division</keyword>
<accession>A0A0C3QH80</accession>
<evidence type="ECO:0000256" key="8">
    <source>
        <dbReference type="ARBA" id="ARBA00023306"/>
    </source>
</evidence>
<evidence type="ECO:0000256" key="5">
    <source>
        <dbReference type="ARBA" id="ARBA00022776"/>
    </source>
</evidence>
<reference evidence="11 12" key="1">
    <citation type="submission" date="2014-04" db="EMBL/GenBank/DDBJ databases">
        <authorList>
            <consortium name="DOE Joint Genome Institute"/>
            <person name="Kuo A."/>
            <person name="Girlanda M."/>
            <person name="Perotto S."/>
            <person name="Kohler A."/>
            <person name="Nagy L.G."/>
            <person name="Floudas D."/>
            <person name="Copeland A."/>
            <person name="Barry K.W."/>
            <person name="Cichocki N."/>
            <person name="Veneault-Fourrey C."/>
            <person name="LaButti K."/>
            <person name="Lindquist E.A."/>
            <person name="Lipzen A."/>
            <person name="Lundell T."/>
            <person name="Morin E."/>
            <person name="Murat C."/>
            <person name="Sun H."/>
            <person name="Tunlid A."/>
            <person name="Henrissat B."/>
            <person name="Grigoriev I.V."/>
            <person name="Hibbett D.S."/>
            <person name="Martin F."/>
            <person name="Nordberg H.P."/>
            <person name="Cantor M.N."/>
            <person name="Hua S.X."/>
        </authorList>
    </citation>
    <scope>NUCLEOTIDE SEQUENCE [LARGE SCALE GENOMIC DNA]</scope>
    <source>
        <strain evidence="11 12">MUT 4182</strain>
    </source>
</reference>
<protein>
    <submittedName>
        <fullName evidence="11">Uncharacterized protein</fullName>
    </submittedName>
</protein>
<feature type="non-terminal residue" evidence="11">
    <location>
        <position position="1"/>
    </location>
</feature>
<dbReference type="AlphaFoldDB" id="A0A0C3QH80"/>
<keyword evidence="8" id="KW-0131">Cell cycle</keyword>
<evidence type="ECO:0000256" key="2">
    <source>
        <dbReference type="ARBA" id="ARBA00004629"/>
    </source>
</evidence>
<evidence type="ECO:0000256" key="6">
    <source>
        <dbReference type="ARBA" id="ARBA00022838"/>
    </source>
</evidence>
<sequence>VAEGKARKAAGEPPGKDAWTRVLEPKEAVRARVVPVLRSEKARLEAVLAELETENDKLTDILKANKAKRAEQNTLANQWLDALEEAAAAFSKLPESEAQQWSIETQETRPQS</sequence>
<dbReference type="Proteomes" id="UP000054248">
    <property type="component" value="Unassembled WGS sequence"/>
</dbReference>
<evidence type="ECO:0000256" key="4">
    <source>
        <dbReference type="ARBA" id="ARBA00022618"/>
    </source>
</evidence>
<dbReference type="HOGENOM" id="CLU_2151893_0_0_1"/>
<dbReference type="GO" id="GO:0051301">
    <property type="term" value="P:cell division"/>
    <property type="evidence" value="ECO:0007669"/>
    <property type="project" value="UniProtKB-KW"/>
</dbReference>
<gene>
    <name evidence="11" type="ORF">M407DRAFT_24788</name>
</gene>
<evidence type="ECO:0000256" key="7">
    <source>
        <dbReference type="ARBA" id="ARBA00023242"/>
    </source>
</evidence>
<feature type="coiled-coil region" evidence="10">
    <location>
        <begin position="34"/>
        <end position="68"/>
    </location>
</feature>
<dbReference type="OrthoDB" id="18453at2759"/>
<reference evidence="12" key="2">
    <citation type="submission" date="2015-01" db="EMBL/GenBank/DDBJ databases">
        <title>Evolutionary Origins and Diversification of the Mycorrhizal Mutualists.</title>
        <authorList>
            <consortium name="DOE Joint Genome Institute"/>
            <consortium name="Mycorrhizal Genomics Consortium"/>
            <person name="Kohler A."/>
            <person name="Kuo A."/>
            <person name="Nagy L.G."/>
            <person name="Floudas D."/>
            <person name="Copeland A."/>
            <person name="Barry K.W."/>
            <person name="Cichocki N."/>
            <person name="Veneault-Fourrey C."/>
            <person name="LaButti K."/>
            <person name="Lindquist E.A."/>
            <person name="Lipzen A."/>
            <person name="Lundell T."/>
            <person name="Morin E."/>
            <person name="Murat C."/>
            <person name="Riley R."/>
            <person name="Ohm R."/>
            <person name="Sun H."/>
            <person name="Tunlid A."/>
            <person name="Henrissat B."/>
            <person name="Grigoriev I.V."/>
            <person name="Hibbett D.S."/>
            <person name="Martin F."/>
        </authorList>
    </citation>
    <scope>NUCLEOTIDE SEQUENCE [LARGE SCALE GENOMIC DNA]</scope>
    <source>
        <strain evidence="12">MUT 4182</strain>
    </source>
</reference>
<keyword evidence="9" id="KW-0137">Centromere</keyword>
<dbReference type="InterPro" id="IPR007128">
    <property type="entry name" value="PMF1/Nnf1"/>
</dbReference>
<dbReference type="GO" id="GO:0000444">
    <property type="term" value="C:MIS12/MIND type complex"/>
    <property type="evidence" value="ECO:0007669"/>
    <property type="project" value="InterPro"/>
</dbReference>
<evidence type="ECO:0000313" key="11">
    <source>
        <dbReference type="EMBL" id="KIO25831.1"/>
    </source>
</evidence>
<keyword evidence="7" id="KW-0539">Nucleus</keyword>
<evidence type="ECO:0000256" key="1">
    <source>
        <dbReference type="ARBA" id="ARBA00004123"/>
    </source>
</evidence>
<keyword evidence="10" id="KW-0175">Coiled coil</keyword>